<evidence type="ECO:0000313" key="4">
    <source>
        <dbReference type="WBParaSite" id="MBELARI_LOCUS13995"/>
    </source>
</evidence>
<reference evidence="4" key="1">
    <citation type="submission" date="2024-02" db="UniProtKB">
        <authorList>
            <consortium name="WormBaseParasite"/>
        </authorList>
    </citation>
    <scope>IDENTIFICATION</scope>
</reference>
<protein>
    <recommendedName>
        <fullName evidence="2">Saposin B-type domain-containing protein</fullName>
    </recommendedName>
</protein>
<dbReference type="Gene3D" id="1.10.225.10">
    <property type="entry name" value="Saposin-like"/>
    <property type="match status" value="2"/>
</dbReference>
<dbReference type="PROSITE" id="PS50015">
    <property type="entry name" value="SAP_B"/>
    <property type="match status" value="2"/>
</dbReference>
<dbReference type="AlphaFoldDB" id="A0AAF3EJ33"/>
<keyword evidence="1" id="KW-1015">Disulfide bond</keyword>
<dbReference type="InterPro" id="IPR011001">
    <property type="entry name" value="Saposin-like"/>
</dbReference>
<dbReference type="WBParaSite" id="MBELARI_LOCUS13995">
    <property type="protein sequence ID" value="MBELARI_LOCUS13995"/>
    <property type="gene ID" value="MBELARI_LOCUS13995"/>
</dbReference>
<dbReference type="InterPro" id="IPR008139">
    <property type="entry name" value="SaposinB_dom"/>
</dbReference>
<sequence>MGNEESTPKRRETSNIYQLLTSLTPAPTPPRTTAAKNVTINLSCTEPDGDSLLRHLRICDEHFQMRHGRGYHEVSAQELHQAILKESLCSHCLVEHSNCGQKTDLLALAKLYKSLLLPVYCAKIVNRMDNIVARDTYKRLVEKLKWLVDTDLESRDVDRHFNELELSINKLQMSLLCFEQGLIRMIKEMNEISETTMVFEEMKRALILFSFAILGLALKQRATSDPCAMCEYVVNQAQSHYRRGESKNGVERELMTDCASLRRIYGEQAVRDCEGWIRKNIDIIYKDMQNGKSTYQICHDMGECVTTVVMTTTTTVKTTTTPTTTTTTPTTTTTTTTVTTTTKAPTTTPLDFCPTCIQLIDAAHKHFGTKVYDQTTLQAQLLNECQTLDQTLIQRCNNDINQYISTIFSDMKSGKTSTQVCTDIKECF</sequence>
<feature type="domain" description="Saposin B-type" evidence="2">
    <location>
        <begin position="223"/>
        <end position="308"/>
    </location>
</feature>
<keyword evidence="3" id="KW-1185">Reference proteome</keyword>
<evidence type="ECO:0000256" key="1">
    <source>
        <dbReference type="ARBA" id="ARBA00023157"/>
    </source>
</evidence>
<evidence type="ECO:0000259" key="2">
    <source>
        <dbReference type="PROSITE" id="PS50015"/>
    </source>
</evidence>
<proteinExistence type="predicted"/>
<dbReference type="SMART" id="SM00741">
    <property type="entry name" value="SapB"/>
    <property type="match status" value="2"/>
</dbReference>
<organism evidence="3 4">
    <name type="scientific">Mesorhabditis belari</name>
    <dbReference type="NCBI Taxonomy" id="2138241"/>
    <lineage>
        <taxon>Eukaryota</taxon>
        <taxon>Metazoa</taxon>
        <taxon>Ecdysozoa</taxon>
        <taxon>Nematoda</taxon>
        <taxon>Chromadorea</taxon>
        <taxon>Rhabditida</taxon>
        <taxon>Rhabditina</taxon>
        <taxon>Rhabditomorpha</taxon>
        <taxon>Rhabditoidea</taxon>
        <taxon>Rhabditidae</taxon>
        <taxon>Mesorhabditinae</taxon>
        <taxon>Mesorhabditis</taxon>
    </lineage>
</organism>
<name>A0AAF3EJ33_9BILA</name>
<feature type="domain" description="Saposin B-type" evidence="2">
    <location>
        <begin position="349"/>
        <end position="428"/>
    </location>
</feature>
<evidence type="ECO:0000313" key="3">
    <source>
        <dbReference type="Proteomes" id="UP000887575"/>
    </source>
</evidence>
<dbReference type="Proteomes" id="UP000887575">
    <property type="component" value="Unassembled WGS sequence"/>
</dbReference>
<accession>A0AAF3EJ33</accession>
<dbReference type="SUPFAM" id="SSF47862">
    <property type="entry name" value="Saposin"/>
    <property type="match status" value="2"/>
</dbReference>